<name>A0A6A6UJ86_9PEZI</name>
<dbReference type="CDD" id="cd07383">
    <property type="entry name" value="MPP_Dcr2"/>
    <property type="match status" value="1"/>
</dbReference>
<evidence type="ECO:0000313" key="3">
    <source>
        <dbReference type="Proteomes" id="UP000799302"/>
    </source>
</evidence>
<dbReference type="Gene3D" id="3.60.21.10">
    <property type="match status" value="1"/>
</dbReference>
<reference evidence="2" key="1">
    <citation type="journal article" date="2020" name="Stud. Mycol.">
        <title>101 Dothideomycetes genomes: a test case for predicting lifestyles and emergence of pathogens.</title>
        <authorList>
            <person name="Haridas S."/>
            <person name="Albert R."/>
            <person name="Binder M."/>
            <person name="Bloem J."/>
            <person name="Labutti K."/>
            <person name="Salamov A."/>
            <person name="Andreopoulos B."/>
            <person name="Baker S."/>
            <person name="Barry K."/>
            <person name="Bills G."/>
            <person name="Bluhm B."/>
            <person name="Cannon C."/>
            <person name="Castanera R."/>
            <person name="Culley D."/>
            <person name="Daum C."/>
            <person name="Ezra D."/>
            <person name="Gonzalez J."/>
            <person name="Henrissat B."/>
            <person name="Kuo A."/>
            <person name="Liang C."/>
            <person name="Lipzen A."/>
            <person name="Lutzoni F."/>
            <person name="Magnuson J."/>
            <person name="Mondo S."/>
            <person name="Nolan M."/>
            <person name="Ohm R."/>
            <person name="Pangilinan J."/>
            <person name="Park H.-J."/>
            <person name="Ramirez L."/>
            <person name="Alfaro M."/>
            <person name="Sun H."/>
            <person name="Tritt A."/>
            <person name="Yoshinaga Y."/>
            <person name="Zwiers L.-H."/>
            <person name="Turgeon B."/>
            <person name="Goodwin S."/>
            <person name="Spatafora J."/>
            <person name="Crous P."/>
            <person name="Grigoriev I."/>
        </authorList>
    </citation>
    <scope>NUCLEOTIDE SEQUENCE</scope>
    <source>
        <strain evidence="2">CBS 115976</strain>
    </source>
</reference>
<dbReference type="AlphaFoldDB" id="A0A6A6UJ86"/>
<dbReference type="InterPro" id="IPR004843">
    <property type="entry name" value="Calcineurin-like_PHP"/>
</dbReference>
<accession>A0A6A6UJ86</accession>
<dbReference type="SUPFAM" id="SSF56300">
    <property type="entry name" value="Metallo-dependent phosphatases"/>
    <property type="match status" value="1"/>
</dbReference>
<dbReference type="PANTHER" id="PTHR32440:SF11">
    <property type="entry name" value="METALLOPHOSPHOESTERASE DOMAIN-CONTAINING PROTEIN"/>
    <property type="match status" value="1"/>
</dbReference>
<gene>
    <name evidence="2" type="ORF">BT63DRAFT_431800</name>
</gene>
<dbReference type="GO" id="GO:0005737">
    <property type="term" value="C:cytoplasm"/>
    <property type="evidence" value="ECO:0007669"/>
    <property type="project" value="TreeGrafter"/>
</dbReference>
<protein>
    <submittedName>
        <fullName evidence="2">Metallo-dependent phosphatase</fullName>
    </submittedName>
</protein>
<sequence>MRSSRRISSSLARKLLLALLAAVSVLFICFVMRQELLWSLTTIGHVVGLAVNQTGYGPSLNFRHDGSFQITVFNDLHYGEGEDNPPEWGWGPISDVKTTQVMNNVLDYESQDLVVLNGDLITGENTHFENSTKYLDIIVAPLVDRGLTWASTYGNHDRAYNLSQTKLYKAEKKYSGSLTQRMVRNPKAGITNYVLEVYSRGELAMLLWFFDSYGGREYQKLAKNGSDIGLTQFVHPDVANWLSHTSSKYKRRYKRAIPSLGFVHIPTYATAAFQKTGVDPHKEPGINDDDPLAPQSIFWDQYTGEDVPFMKALLQTEGLMAVFSGHDHGDDWCHRWDRKYPDMDLKGNGIFLCFGRHTGYGGYGKWTRGSRQIRVNTESLGKEVETWVRLEDGSVSGRVVLNATYTKDYYPAVKNRTSS</sequence>
<dbReference type="Pfam" id="PF00149">
    <property type="entry name" value="Metallophos"/>
    <property type="match status" value="1"/>
</dbReference>
<dbReference type="Proteomes" id="UP000799302">
    <property type="component" value="Unassembled WGS sequence"/>
</dbReference>
<dbReference type="PANTHER" id="PTHR32440">
    <property type="entry name" value="PHOSPHATASE DCR2-RELATED-RELATED"/>
    <property type="match status" value="1"/>
</dbReference>
<dbReference type="InterPro" id="IPR029052">
    <property type="entry name" value="Metallo-depent_PP-like"/>
</dbReference>
<feature type="domain" description="Calcineurin-like phosphoesterase" evidence="1">
    <location>
        <begin position="69"/>
        <end position="329"/>
    </location>
</feature>
<dbReference type="GO" id="GO:0016788">
    <property type="term" value="F:hydrolase activity, acting on ester bonds"/>
    <property type="evidence" value="ECO:0007669"/>
    <property type="project" value="TreeGrafter"/>
</dbReference>
<proteinExistence type="predicted"/>
<organism evidence="2 3">
    <name type="scientific">Microthyrium microscopicum</name>
    <dbReference type="NCBI Taxonomy" id="703497"/>
    <lineage>
        <taxon>Eukaryota</taxon>
        <taxon>Fungi</taxon>
        <taxon>Dikarya</taxon>
        <taxon>Ascomycota</taxon>
        <taxon>Pezizomycotina</taxon>
        <taxon>Dothideomycetes</taxon>
        <taxon>Dothideomycetes incertae sedis</taxon>
        <taxon>Microthyriales</taxon>
        <taxon>Microthyriaceae</taxon>
        <taxon>Microthyrium</taxon>
    </lineage>
</organism>
<evidence type="ECO:0000313" key="2">
    <source>
        <dbReference type="EMBL" id="KAF2671601.1"/>
    </source>
</evidence>
<evidence type="ECO:0000259" key="1">
    <source>
        <dbReference type="Pfam" id="PF00149"/>
    </source>
</evidence>
<keyword evidence="3" id="KW-1185">Reference proteome</keyword>
<dbReference type="EMBL" id="MU004232">
    <property type="protein sequence ID" value="KAF2671601.1"/>
    <property type="molecule type" value="Genomic_DNA"/>
</dbReference>
<dbReference type="OrthoDB" id="783096at2759"/>